<dbReference type="Gene3D" id="1.10.530.10">
    <property type="match status" value="1"/>
</dbReference>
<protein>
    <submittedName>
        <fullName evidence="2">Bax protein</fullName>
    </submittedName>
</protein>
<sequence length="273" mass="31860">MFFYKCVRVEKSAYVKLRFVSPRGPGDILEQRCSSVIPIIYRKIPCLKPLPVMERKRTFINLLLPAVLVKNFEIERTREHVKELMIKAKEGTLEKVDKFWLKELIKKYKARSYEDLLVRLDIVPPGLVIAQAAIESGWGSSRFFCEANNIFGEWDFSLNSTGVKAKDSDVYLKKFDNLLEAVDSYYYNINTGWAYEEFRKARTKSKNSLVLAKYLHRYSQLGPEYVERLIKVIKSNRLDLYDSCSIDDNYIESVTKYRLECFGLRKDNSVAIP</sequence>
<gene>
    <name evidence="2" type="primary">bax</name>
    <name evidence="2" type="ORF">TST_0569</name>
</gene>
<dbReference type="KEGG" id="ttk:TST_0569"/>
<evidence type="ECO:0000313" key="2">
    <source>
        <dbReference type="EMBL" id="BAT71375.1"/>
    </source>
</evidence>
<feature type="domain" description="Mannosyl-glycoprotein endo-beta-N-acetylglucosamidase-like" evidence="1">
    <location>
        <begin position="115"/>
        <end position="237"/>
    </location>
</feature>
<proteinExistence type="predicted"/>
<dbReference type="PANTHER" id="PTHR40572:SF1">
    <property type="entry name" value="PROTEIN BAX"/>
    <property type="match status" value="1"/>
</dbReference>
<dbReference type="GO" id="GO:0004040">
    <property type="term" value="F:amidase activity"/>
    <property type="evidence" value="ECO:0007669"/>
    <property type="project" value="InterPro"/>
</dbReference>
<dbReference type="InterPro" id="IPR053195">
    <property type="entry name" value="Bax-like"/>
</dbReference>
<reference evidence="3" key="1">
    <citation type="journal article" date="2018" name="Science">
        <title>A primordial and reversible TCA cycle in a facultatively chemolithoautotrophic thermophile.</title>
        <authorList>
            <person name="Nunoura T."/>
            <person name="Chikaraishi Y."/>
            <person name="Izaki R."/>
            <person name="Suwa T."/>
            <person name="Sato T."/>
            <person name="Harada T."/>
            <person name="Mori K."/>
            <person name="Kato Y."/>
            <person name="Miyazaki M."/>
            <person name="Shimamura S."/>
            <person name="Yanagawa K."/>
            <person name="Shuto A."/>
            <person name="Ohkouchi N."/>
            <person name="Fujita N."/>
            <person name="Takaki Y."/>
            <person name="Atomi H."/>
            <person name="Takai K."/>
        </authorList>
    </citation>
    <scope>NUCLEOTIDE SEQUENCE [LARGE SCALE GENOMIC DNA]</scope>
    <source>
        <strain evidence="3">DSM 17441 / JCM 13301 / NBRC 103674 / ABI70S6</strain>
    </source>
</reference>
<dbReference type="EMBL" id="AP013035">
    <property type="protein sequence ID" value="BAT71375.1"/>
    <property type="molecule type" value="Genomic_DNA"/>
</dbReference>
<keyword evidence="3" id="KW-1185">Reference proteome</keyword>
<dbReference type="STRING" id="1298851.TST_0569"/>
<dbReference type="InterPro" id="IPR002901">
    <property type="entry name" value="MGlyc_endo_b_GlcNAc-like_dom"/>
</dbReference>
<evidence type="ECO:0000313" key="3">
    <source>
        <dbReference type="Proteomes" id="UP000063234"/>
    </source>
</evidence>
<dbReference type="PANTHER" id="PTHR40572">
    <property type="entry name" value="PROTEIN BAX"/>
    <property type="match status" value="1"/>
</dbReference>
<organism evidence="2 3">
    <name type="scientific">Thermosulfidibacter takaii (strain DSM 17441 / JCM 13301 / NBRC 103674 / ABI70S6)</name>
    <dbReference type="NCBI Taxonomy" id="1298851"/>
    <lineage>
        <taxon>Bacteria</taxon>
        <taxon>Pseudomonadati</taxon>
        <taxon>Thermosulfidibacterota</taxon>
        <taxon>Thermosulfidibacteria</taxon>
        <taxon>Thermosulfidibacterales</taxon>
        <taxon>Thermosulfidibacteraceae</taxon>
    </lineage>
</organism>
<dbReference type="Pfam" id="PF01832">
    <property type="entry name" value="Glucosaminidase"/>
    <property type="match status" value="1"/>
</dbReference>
<dbReference type="Proteomes" id="UP000063234">
    <property type="component" value="Chromosome"/>
</dbReference>
<dbReference type="AlphaFoldDB" id="A0A0S3QSS6"/>
<name>A0A0S3QSS6_THET7</name>
<evidence type="ECO:0000259" key="1">
    <source>
        <dbReference type="Pfam" id="PF01832"/>
    </source>
</evidence>
<accession>A0A0S3QSS6</accession>